<dbReference type="InterPro" id="IPR014100">
    <property type="entry name" value="GTP-bd_Obg/CgtA"/>
</dbReference>
<dbReference type="Proteomes" id="UP000178796">
    <property type="component" value="Unassembled WGS sequence"/>
</dbReference>
<dbReference type="Gene3D" id="3.40.50.300">
    <property type="entry name" value="P-loop containing nucleotide triphosphate hydrolases"/>
    <property type="match status" value="1"/>
</dbReference>
<dbReference type="InterPro" id="IPR006073">
    <property type="entry name" value="GTP-bd"/>
</dbReference>
<comment type="caution">
    <text evidence="10">The sequence shown here is derived from an EMBL/GenBank/DDBJ whole genome shotgun (WGS) entry which is preliminary data.</text>
</comment>
<dbReference type="InterPro" id="IPR027417">
    <property type="entry name" value="P-loop_NTPase"/>
</dbReference>
<feature type="domain" description="Obg" evidence="9">
    <location>
        <begin position="1"/>
        <end position="155"/>
    </location>
</feature>
<dbReference type="HAMAP" id="MF_01454">
    <property type="entry name" value="GTPase_Obg"/>
    <property type="match status" value="1"/>
</dbReference>
<feature type="binding site" evidence="7">
    <location>
        <begin position="301"/>
        <end position="303"/>
    </location>
    <ligand>
        <name>GTP</name>
        <dbReference type="ChEBI" id="CHEBI:37565"/>
    </ligand>
</feature>
<dbReference type="InterPro" id="IPR045086">
    <property type="entry name" value="OBG_GTPase"/>
</dbReference>
<comment type="function">
    <text evidence="7">An essential GTPase which binds GTP, GDP and possibly (p)ppGpp with moderate affinity, with high nucleotide exchange rates and a fairly low GTP hydrolysis rate. Plays a role in control of the cell cycle, stress response, ribosome biogenesis and in those bacteria that undergo differentiation, in morphogenesis control.</text>
</comment>
<dbReference type="Pfam" id="PF01018">
    <property type="entry name" value="GTP1_OBG"/>
    <property type="match status" value="1"/>
</dbReference>
<comment type="subcellular location">
    <subcellularLocation>
        <location evidence="7">Cytoplasm</location>
    </subcellularLocation>
</comment>
<comment type="subunit">
    <text evidence="7">Monomer.</text>
</comment>
<evidence type="ECO:0000256" key="1">
    <source>
        <dbReference type="ARBA" id="ARBA00007699"/>
    </source>
</evidence>
<evidence type="ECO:0000256" key="4">
    <source>
        <dbReference type="ARBA" id="ARBA00022801"/>
    </source>
</evidence>
<dbReference type="PIRSF" id="PIRSF002401">
    <property type="entry name" value="GTP_bd_Obg/CgtA"/>
    <property type="match status" value="1"/>
</dbReference>
<accession>A0A1G2CBW0</accession>
<dbReference type="GO" id="GO:0005525">
    <property type="term" value="F:GTP binding"/>
    <property type="evidence" value="ECO:0007669"/>
    <property type="project" value="UniProtKB-UniRule"/>
</dbReference>
<dbReference type="PROSITE" id="PS51710">
    <property type="entry name" value="G_OBG"/>
    <property type="match status" value="1"/>
</dbReference>
<evidence type="ECO:0000256" key="3">
    <source>
        <dbReference type="ARBA" id="ARBA00022741"/>
    </source>
</evidence>
<dbReference type="PROSITE" id="PS00905">
    <property type="entry name" value="GTP1_OBG"/>
    <property type="match status" value="1"/>
</dbReference>
<dbReference type="EMBL" id="MHKY01000025">
    <property type="protein sequence ID" value="OGY98855.1"/>
    <property type="molecule type" value="Genomic_DNA"/>
</dbReference>
<evidence type="ECO:0000256" key="5">
    <source>
        <dbReference type="ARBA" id="ARBA00022842"/>
    </source>
</evidence>
<evidence type="ECO:0000256" key="7">
    <source>
        <dbReference type="HAMAP-Rule" id="MF_01454"/>
    </source>
</evidence>
<dbReference type="InterPro" id="IPR006169">
    <property type="entry name" value="GTP1_OBG_dom"/>
</dbReference>
<dbReference type="SUPFAM" id="SSF52540">
    <property type="entry name" value="P-loop containing nucleoside triphosphate hydrolases"/>
    <property type="match status" value="1"/>
</dbReference>
<feature type="domain" description="OBG-type G" evidence="8">
    <location>
        <begin position="156"/>
        <end position="325"/>
    </location>
</feature>
<protein>
    <recommendedName>
        <fullName evidence="7">GTPase Obg</fullName>
        <ecNumber evidence="7">3.6.5.-</ecNumber>
    </recommendedName>
    <alternativeName>
        <fullName evidence="7">GTP-binding protein Obg</fullName>
    </alternativeName>
</protein>
<dbReference type="CDD" id="cd01898">
    <property type="entry name" value="Obg"/>
    <property type="match status" value="1"/>
</dbReference>
<evidence type="ECO:0000256" key="2">
    <source>
        <dbReference type="ARBA" id="ARBA00022490"/>
    </source>
</evidence>
<dbReference type="SUPFAM" id="SSF82051">
    <property type="entry name" value="Obg GTP-binding protein N-terminal domain"/>
    <property type="match status" value="1"/>
</dbReference>
<feature type="binding site" evidence="7">
    <location>
        <position position="189"/>
    </location>
    <ligand>
        <name>Mg(2+)</name>
        <dbReference type="ChEBI" id="CHEBI:18420"/>
    </ligand>
</feature>
<dbReference type="PANTHER" id="PTHR11702:SF31">
    <property type="entry name" value="MITOCHONDRIAL RIBOSOME-ASSOCIATED GTPASE 2"/>
    <property type="match status" value="1"/>
</dbReference>
<dbReference type="GO" id="GO:0003924">
    <property type="term" value="F:GTPase activity"/>
    <property type="evidence" value="ECO:0007669"/>
    <property type="project" value="UniProtKB-UniRule"/>
</dbReference>
<dbReference type="GO" id="GO:0005737">
    <property type="term" value="C:cytoplasm"/>
    <property type="evidence" value="ECO:0007669"/>
    <property type="project" value="UniProtKB-SubCell"/>
</dbReference>
<feature type="binding site" evidence="7">
    <location>
        <begin position="162"/>
        <end position="169"/>
    </location>
    <ligand>
        <name>GTP</name>
        <dbReference type="ChEBI" id="CHEBI:37565"/>
    </ligand>
</feature>
<evidence type="ECO:0000313" key="10">
    <source>
        <dbReference type="EMBL" id="OGY98855.1"/>
    </source>
</evidence>
<evidence type="ECO:0000259" key="9">
    <source>
        <dbReference type="PROSITE" id="PS51883"/>
    </source>
</evidence>
<comment type="cofactor">
    <cofactor evidence="7">
        <name>Mg(2+)</name>
        <dbReference type="ChEBI" id="CHEBI:18420"/>
    </cofactor>
</comment>
<dbReference type="GO" id="GO:0000287">
    <property type="term" value="F:magnesium ion binding"/>
    <property type="evidence" value="ECO:0007669"/>
    <property type="project" value="InterPro"/>
</dbReference>
<keyword evidence="4 7" id="KW-0378">Hydrolase</keyword>
<evidence type="ECO:0000313" key="11">
    <source>
        <dbReference type="Proteomes" id="UP000178796"/>
    </source>
</evidence>
<keyword evidence="2 7" id="KW-0963">Cytoplasm</keyword>
<dbReference type="NCBIfam" id="TIGR02729">
    <property type="entry name" value="Obg_CgtA"/>
    <property type="match status" value="1"/>
</dbReference>
<organism evidence="10 11">
    <name type="scientific">Candidatus Liptonbacteria bacterium RIFCSPHIGHO2_12_FULL_60_13</name>
    <dbReference type="NCBI Taxonomy" id="1798648"/>
    <lineage>
        <taxon>Bacteria</taxon>
        <taxon>Candidatus Liptoniibacteriota</taxon>
    </lineage>
</organism>
<proteinExistence type="inferred from homology"/>
<keyword evidence="5 7" id="KW-0460">Magnesium</keyword>
<dbReference type="PRINTS" id="PR00326">
    <property type="entry name" value="GTP1OBG"/>
</dbReference>
<comment type="similarity">
    <text evidence="1 7">Belongs to the TRAFAC class OBG-HflX-like GTPase superfamily. OBG GTPase family.</text>
</comment>
<dbReference type="InterPro" id="IPR006074">
    <property type="entry name" value="GTP1-OBG_CS"/>
</dbReference>
<name>A0A1G2CBW0_9BACT</name>
<dbReference type="InterPro" id="IPR031167">
    <property type="entry name" value="G_OBG"/>
</dbReference>
<dbReference type="EC" id="3.6.5.-" evidence="7"/>
<evidence type="ECO:0000256" key="6">
    <source>
        <dbReference type="ARBA" id="ARBA00023134"/>
    </source>
</evidence>
<keyword evidence="3 7" id="KW-0547">Nucleotide-binding</keyword>
<gene>
    <name evidence="7" type="primary">obg</name>
    <name evidence="10" type="ORF">A3E09_00150</name>
</gene>
<feature type="binding site" evidence="7">
    <location>
        <begin position="271"/>
        <end position="274"/>
    </location>
    <ligand>
        <name>GTP</name>
        <dbReference type="ChEBI" id="CHEBI:37565"/>
    </ligand>
</feature>
<dbReference type="Pfam" id="PF01926">
    <property type="entry name" value="MMR_HSR1"/>
    <property type="match status" value="1"/>
</dbReference>
<dbReference type="InterPro" id="IPR036726">
    <property type="entry name" value="GTP1_OBG_dom_sf"/>
</dbReference>
<sequence>MLVDEVKINVRAGKGGAGRVAFSKVMMELGPTGGSGGRGGSIYAEGVSDLSALNQFRFKKVLKAEDGERGKEARQDGRAGKDLVLKVPVGTKLTNLATEEVREVLHIGERVLLTQGGNGGRGNFLFRSSRNTSPKRAQPGLPGEEFDYFIELQLIADAGLIGFPNAGKSSLLNALTRAQAKVANYKFTTLEPNLGTYYELILADIPGLIEGASRGKGLGIKFLRHVERAPVLFHLVSAESRDPEGDYKAIRKELGEYNKKLLEREEYVFLSKCDLLEKKEVAERLEVLAHLNPQAAAISVELPETLGAVRRILEKLIRRKKGEIA</sequence>
<feature type="binding site" evidence="7">
    <location>
        <position position="169"/>
    </location>
    <ligand>
        <name>Mg(2+)</name>
        <dbReference type="ChEBI" id="CHEBI:18420"/>
    </ligand>
</feature>
<dbReference type="Gene3D" id="2.70.210.12">
    <property type="entry name" value="GTP1/OBG domain"/>
    <property type="match status" value="1"/>
</dbReference>
<evidence type="ECO:0000259" key="8">
    <source>
        <dbReference type="PROSITE" id="PS51710"/>
    </source>
</evidence>
<dbReference type="PANTHER" id="PTHR11702">
    <property type="entry name" value="DEVELOPMENTALLY REGULATED GTP-BINDING PROTEIN-RELATED"/>
    <property type="match status" value="1"/>
</dbReference>
<keyword evidence="6 7" id="KW-0342">GTP-binding</keyword>
<feature type="binding site" evidence="7">
    <location>
        <begin position="204"/>
        <end position="207"/>
    </location>
    <ligand>
        <name>GTP</name>
        <dbReference type="ChEBI" id="CHEBI:37565"/>
    </ligand>
</feature>
<feature type="binding site" evidence="7">
    <location>
        <begin position="187"/>
        <end position="191"/>
    </location>
    <ligand>
        <name>GTP</name>
        <dbReference type="ChEBI" id="CHEBI:37565"/>
    </ligand>
</feature>
<reference evidence="10 11" key="1">
    <citation type="journal article" date="2016" name="Nat. Commun.">
        <title>Thousands of microbial genomes shed light on interconnected biogeochemical processes in an aquifer system.</title>
        <authorList>
            <person name="Anantharaman K."/>
            <person name="Brown C.T."/>
            <person name="Hug L.A."/>
            <person name="Sharon I."/>
            <person name="Castelle C.J."/>
            <person name="Probst A.J."/>
            <person name="Thomas B.C."/>
            <person name="Singh A."/>
            <person name="Wilkins M.J."/>
            <person name="Karaoz U."/>
            <person name="Brodie E.L."/>
            <person name="Williams K.H."/>
            <person name="Hubbard S.S."/>
            <person name="Banfield J.F."/>
        </authorList>
    </citation>
    <scope>NUCLEOTIDE SEQUENCE [LARGE SCALE GENOMIC DNA]</scope>
</reference>
<dbReference type="PROSITE" id="PS51883">
    <property type="entry name" value="OBG"/>
    <property type="match status" value="1"/>
</dbReference>
<dbReference type="AlphaFoldDB" id="A0A1G2CBW0"/>
<dbReference type="NCBIfam" id="NF008956">
    <property type="entry name" value="PRK12299.1"/>
    <property type="match status" value="1"/>
</dbReference>
<dbReference type="GO" id="GO:0042254">
    <property type="term" value="P:ribosome biogenesis"/>
    <property type="evidence" value="ECO:0007669"/>
    <property type="project" value="UniProtKB-UniRule"/>
</dbReference>
<dbReference type="FunFam" id="2.70.210.12:FF:000001">
    <property type="entry name" value="GTPase Obg"/>
    <property type="match status" value="1"/>
</dbReference>
<keyword evidence="7" id="KW-0479">Metal-binding</keyword>